<evidence type="ECO:0000256" key="5">
    <source>
        <dbReference type="ARBA" id="ARBA00022989"/>
    </source>
</evidence>
<comment type="similarity">
    <text evidence="10">Belongs to the PlsY family.</text>
</comment>
<dbReference type="HAMAP" id="MF_01043">
    <property type="entry name" value="PlsY"/>
    <property type="match status" value="1"/>
</dbReference>
<evidence type="ECO:0000256" key="9">
    <source>
        <dbReference type="ARBA" id="ARBA00023264"/>
    </source>
</evidence>
<keyword evidence="9 10" id="KW-1208">Phospholipid metabolism</keyword>
<name>A0A075TZU6_9LACO</name>
<dbReference type="KEGG" id="wct:WS74_0459"/>
<dbReference type="EMBL" id="CP009223">
    <property type="protein sequence ID" value="AIM62711.1"/>
    <property type="molecule type" value="Genomic_DNA"/>
</dbReference>
<feature type="transmembrane region" description="Helical" evidence="10">
    <location>
        <begin position="6"/>
        <end position="30"/>
    </location>
</feature>
<proteinExistence type="inferred from homology"/>
<evidence type="ECO:0000256" key="6">
    <source>
        <dbReference type="ARBA" id="ARBA00023098"/>
    </source>
</evidence>
<dbReference type="NCBIfam" id="TIGR00023">
    <property type="entry name" value="glycerol-3-phosphate 1-O-acyltransferase PlsY"/>
    <property type="match status" value="1"/>
</dbReference>
<organism evidence="11 12">
    <name type="scientific">Weissella ceti</name>
    <dbReference type="NCBI Taxonomy" id="759620"/>
    <lineage>
        <taxon>Bacteria</taxon>
        <taxon>Bacillati</taxon>
        <taxon>Bacillota</taxon>
        <taxon>Bacilli</taxon>
        <taxon>Lactobacillales</taxon>
        <taxon>Lactobacillaceae</taxon>
        <taxon>Weissella</taxon>
    </lineage>
</organism>
<evidence type="ECO:0000256" key="4">
    <source>
        <dbReference type="ARBA" id="ARBA00022692"/>
    </source>
</evidence>
<reference evidence="11 12" key="1">
    <citation type="journal article" date="2014" name="Genome Announc.">
        <title>Complete Genome Sequences of Fish Pathogenic Weissella ceti Strains WS74 and WS105.</title>
        <authorList>
            <person name="Figueiredo H.C."/>
            <person name="Leal C.A."/>
            <person name="Dorella F.A."/>
            <person name="Carvalho A.F."/>
            <person name="Soares S.C."/>
            <person name="Pereira F.L."/>
            <person name="Azevedo V.A."/>
        </authorList>
    </citation>
    <scope>NUCLEOTIDE SEQUENCE [LARGE SCALE GENOMIC DNA]</scope>
    <source>
        <strain evidence="11 12">WS74</strain>
    </source>
</reference>
<dbReference type="Proteomes" id="UP000029079">
    <property type="component" value="Chromosome"/>
</dbReference>
<feature type="transmembrane region" description="Helical" evidence="10">
    <location>
        <begin position="86"/>
        <end position="107"/>
    </location>
</feature>
<keyword evidence="4 10" id="KW-0812">Transmembrane</keyword>
<evidence type="ECO:0000256" key="10">
    <source>
        <dbReference type="HAMAP-Rule" id="MF_01043"/>
    </source>
</evidence>
<dbReference type="PANTHER" id="PTHR30309:SF0">
    <property type="entry name" value="GLYCEROL-3-PHOSPHATE ACYLTRANSFERASE-RELATED"/>
    <property type="match status" value="1"/>
</dbReference>
<dbReference type="KEGG" id="wce:WS08_0459"/>
<evidence type="ECO:0000256" key="1">
    <source>
        <dbReference type="ARBA" id="ARBA00022475"/>
    </source>
</evidence>
<accession>A0A075TZU6</accession>
<dbReference type="UniPathway" id="UPA00085"/>
<keyword evidence="3 10" id="KW-0808">Transferase</keyword>
<dbReference type="AlphaFoldDB" id="A0A075TZU6"/>
<keyword evidence="8 10" id="KW-0594">Phospholipid biosynthesis</keyword>
<comment type="subcellular location">
    <subcellularLocation>
        <location evidence="10">Cell membrane</location>
        <topology evidence="10">Multi-pass membrane protein</topology>
    </subcellularLocation>
</comment>
<dbReference type="KEGG" id="wci:WS105_0457"/>
<evidence type="ECO:0000256" key="3">
    <source>
        <dbReference type="ARBA" id="ARBA00022679"/>
    </source>
</evidence>
<comment type="pathway">
    <text evidence="10">Lipid metabolism; phospholipid metabolism.</text>
</comment>
<dbReference type="OrthoDB" id="9777124at2"/>
<dbReference type="GO" id="GO:0043772">
    <property type="term" value="F:acyl-phosphate glycerol-3-phosphate acyltransferase activity"/>
    <property type="evidence" value="ECO:0007669"/>
    <property type="project" value="UniProtKB-UniRule"/>
</dbReference>
<dbReference type="GO" id="GO:0008654">
    <property type="term" value="P:phospholipid biosynthetic process"/>
    <property type="evidence" value="ECO:0007669"/>
    <property type="project" value="UniProtKB-UniRule"/>
</dbReference>
<dbReference type="RefSeq" id="WP_009765442.1">
    <property type="nucleotide sequence ID" value="NZ_CP009223.1"/>
</dbReference>
<reference evidence="12" key="2">
    <citation type="submission" date="2014-08" db="EMBL/GenBank/DDBJ databases">
        <title>Complete genome of Weissella ceti strain WS74 isolated from diseased rainbow trout in Brazil.</title>
        <authorList>
            <person name="Figueiredo H.C.P."/>
            <person name="Leal C.A.G."/>
            <person name="Pereira F.L."/>
            <person name="Soares S.C."/>
            <person name="Dorella F.A."/>
            <person name="Carvalho A.F."/>
            <person name="Azevedo V.A.C."/>
        </authorList>
    </citation>
    <scope>NUCLEOTIDE SEQUENCE [LARGE SCALE GENOMIC DNA]</scope>
    <source>
        <strain evidence="12">WS74</strain>
    </source>
</reference>
<gene>
    <name evidence="10" type="primary">plsY</name>
    <name evidence="11" type="ORF">WS74_0459</name>
</gene>
<feature type="transmembrane region" description="Helical" evidence="10">
    <location>
        <begin position="119"/>
        <end position="141"/>
    </location>
</feature>
<evidence type="ECO:0000313" key="11">
    <source>
        <dbReference type="EMBL" id="AIM62711.1"/>
    </source>
</evidence>
<dbReference type="Pfam" id="PF02660">
    <property type="entry name" value="G3P_acyltransf"/>
    <property type="match status" value="1"/>
</dbReference>
<protein>
    <recommendedName>
        <fullName evidence="10">Glycerol-3-phosphate acyltransferase</fullName>
    </recommendedName>
    <alternativeName>
        <fullName evidence="10">Acyl-PO4 G3P acyltransferase</fullName>
    </alternativeName>
    <alternativeName>
        <fullName evidence="10">Acyl-phosphate--glycerol-3-phosphate acyltransferase</fullName>
    </alternativeName>
    <alternativeName>
        <fullName evidence="10">G3P acyltransferase</fullName>
        <shortName evidence="10">GPAT</shortName>
        <ecNumber evidence="10">2.3.1.275</ecNumber>
    </alternativeName>
    <alternativeName>
        <fullName evidence="10">Lysophosphatidic acid synthase</fullName>
        <shortName evidence="10">LPA synthase</shortName>
    </alternativeName>
</protein>
<comment type="subunit">
    <text evidence="10">Probably interacts with PlsX.</text>
</comment>
<dbReference type="GO" id="GO:0005886">
    <property type="term" value="C:plasma membrane"/>
    <property type="evidence" value="ECO:0007669"/>
    <property type="project" value="UniProtKB-SubCell"/>
</dbReference>
<keyword evidence="6 10" id="KW-0443">Lipid metabolism</keyword>
<evidence type="ECO:0000313" key="12">
    <source>
        <dbReference type="Proteomes" id="UP000029079"/>
    </source>
</evidence>
<keyword evidence="7 10" id="KW-0472">Membrane</keyword>
<evidence type="ECO:0000256" key="7">
    <source>
        <dbReference type="ARBA" id="ARBA00023136"/>
    </source>
</evidence>
<keyword evidence="2 10" id="KW-0444">Lipid biosynthesis</keyword>
<dbReference type="SMART" id="SM01207">
    <property type="entry name" value="G3P_acyltransf"/>
    <property type="match status" value="1"/>
</dbReference>
<keyword evidence="11" id="KW-0012">Acyltransferase</keyword>
<feature type="transmembrane region" description="Helical" evidence="10">
    <location>
        <begin position="51"/>
        <end position="80"/>
    </location>
</feature>
<dbReference type="PANTHER" id="PTHR30309">
    <property type="entry name" value="INNER MEMBRANE PROTEIN YGIH"/>
    <property type="match status" value="1"/>
</dbReference>
<evidence type="ECO:0000256" key="2">
    <source>
        <dbReference type="ARBA" id="ARBA00022516"/>
    </source>
</evidence>
<keyword evidence="1 10" id="KW-1003">Cell membrane</keyword>
<keyword evidence="12" id="KW-1185">Reference proteome</keyword>
<dbReference type="PATRIC" id="fig|759620.7.peg.447"/>
<comment type="function">
    <text evidence="10">Catalyzes the transfer of an acyl group from acyl-phosphate (acyl-PO(4)) to glycerol-3-phosphate (G3P) to form lysophosphatidic acid (LPA). This enzyme utilizes acyl-phosphate as fatty acyl donor, but not acyl-CoA or acyl-ACP.</text>
</comment>
<dbReference type="InterPro" id="IPR003811">
    <property type="entry name" value="G3P_acylTferase_PlsY"/>
</dbReference>
<evidence type="ECO:0000256" key="8">
    <source>
        <dbReference type="ARBA" id="ARBA00023209"/>
    </source>
</evidence>
<sequence>MSIIHFLISFALAYIIGATPVGYWIGRVFFKKNLLEMGSGNIGTTNTFRNLGALAGTSVMVLDILKGSVGAMMALLWGPLPAGESWWFFAVGLGAILGHTYSFWIGFKGGKAVATSVGVLLMYNPGMFAFACFIFVLGIFITSTVSIASMAGFLIVTIASIVIGDWVLFIIALALTIFVFYRHRENIKRIAQGTESKVPFGLVYWASKK</sequence>
<comment type="catalytic activity">
    <reaction evidence="10">
        <text>an acyl phosphate + sn-glycerol 3-phosphate = a 1-acyl-sn-glycero-3-phosphate + phosphate</text>
        <dbReference type="Rhea" id="RHEA:34075"/>
        <dbReference type="ChEBI" id="CHEBI:43474"/>
        <dbReference type="ChEBI" id="CHEBI:57597"/>
        <dbReference type="ChEBI" id="CHEBI:57970"/>
        <dbReference type="ChEBI" id="CHEBI:59918"/>
        <dbReference type="EC" id="2.3.1.275"/>
    </reaction>
</comment>
<feature type="transmembrane region" description="Helical" evidence="10">
    <location>
        <begin position="153"/>
        <end position="181"/>
    </location>
</feature>
<keyword evidence="5 10" id="KW-1133">Transmembrane helix</keyword>
<dbReference type="EC" id="2.3.1.275" evidence="10"/>
<dbReference type="STRING" id="759620.WS105_0457"/>